<accession>A0A0I9XBS4</accession>
<proteinExistence type="predicted"/>
<dbReference type="Proteomes" id="UP000760494">
    <property type="component" value="Unassembled WGS sequence"/>
</dbReference>
<gene>
    <name evidence="1" type="ORF">C2S_11443</name>
</gene>
<evidence type="ECO:0000313" key="1">
    <source>
        <dbReference type="EMBL" id="VTT79726.1"/>
    </source>
</evidence>
<evidence type="ECO:0000313" key="2">
    <source>
        <dbReference type="Proteomes" id="UP000760494"/>
    </source>
</evidence>
<name>A0A0I9XBS4_FUSFU</name>
<sequence length="459" mass="49716">MSAVASDKFFWLAYCKAVQQLIGNKPGKDSAIFFATKAQKGPPASALIPAEYTNNGLYQIGDNLLSADNMFYIPSAQNSYIRSLQNYLSYVDVEADQSEAVVTKYLMTQKVLNSAIEVAAAEQDKAVAQFEKNKNLGLTGDYTFAQWYPQHAPAYTNALLEVNAAAGENKAAIGDMNGPVAAQYSQDRDKITQALTSLTAVPGIAMGACADSPATAVEIAQNKGQVPPPKSVRYVPTYMSADYTKTVKDWMNQLSHGKPGKNIQSIKMSNGRNVDESEFGQETLEGDLSFSYAPWLSFAASGSSDHESQLDKTDINENDIEIAMTYDDIKTVPISPGDWNIGDPKSSYPKLKEGAPITAKILVAPTQLVLAKNLGYTIKFKNNLKTTFGKTVKDTKQVGGYVRIFGIPISVDGNYKKSSQQTSHVATWDETSGEFVVVPTDDGGFATVIAIQGDKIHTI</sequence>
<comment type="caution">
    <text evidence="1">The sequence shown here is derived from an EMBL/GenBank/DDBJ whole genome shotgun (WGS) entry which is preliminary data.</text>
</comment>
<protein>
    <submittedName>
        <fullName evidence="1">Uncharacterized protein</fullName>
    </submittedName>
</protein>
<dbReference type="AlphaFoldDB" id="A0A0I9XBS4"/>
<reference evidence="1" key="1">
    <citation type="submission" date="2019-05" db="EMBL/GenBank/DDBJ databases">
        <authorList>
            <person name="Piombo E."/>
        </authorList>
    </citation>
    <scope>NUCLEOTIDE SEQUENCE</scope>
    <source>
        <strain evidence="1">C2S</strain>
    </source>
</reference>
<organism evidence="1 2">
    <name type="scientific">Fusarium fujikuroi</name>
    <name type="common">Bakanae and foot rot disease fungus</name>
    <name type="synonym">Gibberella fujikuroi</name>
    <dbReference type="NCBI Taxonomy" id="5127"/>
    <lineage>
        <taxon>Eukaryota</taxon>
        <taxon>Fungi</taxon>
        <taxon>Dikarya</taxon>
        <taxon>Ascomycota</taxon>
        <taxon>Pezizomycotina</taxon>
        <taxon>Sordariomycetes</taxon>
        <taxon>Hypocreomycetidae</taxon>
        <taxon>Hypocreales</taxon>
        <taxon>Nectriaceae</taxon>
        <taxon>Fusarium</taxon>
        <taxon>Fusarium fujikuroi species complex</taxon>
    </lineage>
</organism>
<dbReference type="EMBL" id="CABFJX010000398">
    <property type="protein sequence ID" value="VTT79726.1"/>
    <property type="molecule type" value="Genomic_DNA"/>
</dbReference>